<sequence length="130" mass="14640">MPLEISFYDGEYYGDRPAPTHLCSIEGSVVPDDRPPFDTLEEALRLLEMCADKYSTPRPRDTCFSVFIGRKIGDTLKPLARLYVYARDGFASAGVVGLGPRWDTEPVLYSPDDDVVTIVLKVFAKLYDQR</sequence>
<evidence type="ECO:0000313" key="2">
    <source>
        <dbReference type="Proteomes" id="UP000540929"/>
    </source>
</evidence>
<reference evidence="1 2" key="1">
    <citation type="submission" date="2020-07" db="EMBL/GenBank/DDBJ databases">
        <title>Exploring microbial biodiversity for novel pathways involved in the catabolism of aromatic compounds derived from lignin.</title>
        <authorList>
            <person name="Elkins J."/>
        </authorList>
    </citation>
    <scope>NUCLEOTIDE SEQUENCE [LARGE SCALE GENOMIC DNA]</scope>
    <source>
        <strain evidence="1 2">H2C3C</strain>
    </source>
</reference>
<evidence type="ECO:0000313" key="1">
    <source>
        <dbReference type="EMBL" id="NYH24191.1"/>
    </source>
</evidence>
<proteinExistence type="predicted"/>
<keyword evidence="2" id="KW-1185">Reference proteome</keyword>
<dbReference type="Proteomes" id="UP000540929">
    <property type="component" value="Unassembled WGS sequence"/>
</dbReference>
<accession>A0A7Y9WNN1</accession>
<dbReference type="AlphaFoldDB" id="A0A7Y9WNN1"/>
<dbReference type="RefSeq" id="WP_179744466.1">
    <property type="nucleotide sequence ID" value="NZ_JACCAS010000001.1"/>
</dbReference>
<comment type="caution">
    <text evidence="1">The sequence shown here is derived from an EMBL/GenBank/DDBJ whole genome shotgun (WGS) entry which is preliminary data.</text>
</comment>
<name>A0A7Y9WNN1_9BURK</name>
<protein>
    <submittedName>
        <fullName evidence="1">Uncharacterized protein</fullName>
    </submittedName>
</protein>
<gene>
    <name evidence="1" type="ORF">GGD40_003670</name>
</gene>
<organism evidence="1 2">
    <name type="scientific">Paraburkholderia bryophila</name>
    <dbReference type="NCBI Taxonomy" id="420952"/>
    <lineage>
        <taxon>Bacteria</taxon>
        <taxon>Pseudomonadati</taxon>
        <taxon>Pseudomonadota</taxon>
        <taxon>Betaproteobacteria</taxon>
        <taxon>Burkholderiales</taxon>
        <taxon>Burkholderiaceae</taxon>
        <taxon>Paraburkholderia</taxon>
    </lineage>
</organism>
<dbReference type="EMBL" id="JACCAS010000001">
    <property type="protein sequence ID" value="NYH24191.1"/>
    <property type="molecule type" value="Genomic_DNA"/>
</dbReference>